<accession>A0A366LX86</accession>
<feature type="signal peptide" evidence="1">
    <location>
        <begin position="1"/>
        <end position="18"/>
    </location>
</feature>
<evidence type="ECO:0000256" key="1">
    <source>
        <dbReference type="SAM" id="SignalP"/>
    </source>
</evidence>
<evidence type="ECO:0008006" key="4">
    <source>
        <dbReference type="Google" id="ProtNLM"/>
    </source>
</evidence>
<sequence length="126" mass="13011">MAVLLAGIFWLLRPSAPAGDQTFTAATARHAVRLTMSPARAARPSTWVIEVTGVKGGPAEVDGVRVEPVMTQMGHAIPPLTASPAGAGRFRLPGVVLPMAGPWQLAVTIDAQGTEDPVVLPVLVTG</sequence>
<proteinExistence type="predicted"/>
<name>A0A366LX86_9ACTN</name>
<keyword evidence="3" id="KW-1185">Reference proteome</keyword>
<dbReference type="Proteomes" id="UP000253303">
    <property type="component" value="Unassembled WGS sequence"/>
</dbReference>
<dbReference type="EMBL" id="QMEY01000007">
    <property type="protein sequence ID" value="RBQ18565.1"/>
    <property type="molecule type" value="Genomic_DNA"/>
</dbReference>
<gene>
    <name evidence="2" type="ORF">DP939_18890</name>
</gene>
<reference evidence="2 3" key="1">
    <citation type="submission" date="2018-06" db="EMBL/GenBank/DDBJ databases">
        <title>Sphaerisporangium craniellae sp. nov., isolated from a marine sponge in the South China Sea.</title>
        <authorList>
            <person name="Li L."/>
        </authorList>
    </citation>
    <scope>NUCLEOTIDE SEQUENCE [LARGE SCALE GENOMIC DNA]</scope>
    <source>
        <strain evidence="2 3">LHW63015</strain>
    </source>
</reference>
<comment type="caution">
    <text evidence="2">The sequence shown here is derived from an EMBL/GenBank/DDBJ whole genome shotgun (WGS) entry which is preliminary data.</text>
</comment>
<organism evidence="2 3">
    <name type="scientific">Spongiactinospora rosea</name>
    <dbReference type="NCBI Taxonomy" id="2248750"/>
    <lineage>
        <taxon>Bacteria</taxon>
        <taxon>Bacillati</taxon>
        <taxon>Actinomycetota</taxon>
        <taxon>Actinomycetes</taxon>
        <taxon>Streptosporangiales</taxon>
        <taxon>Streptosporangiaceae</taxon>
        <taxon>Spongiactinospora</taxon>
    </lineage>
</organism>
<dbReference type="AlphaFoldDB" id="A0A366LX86"/>
<evidence type="ECO:0000313" key="2">
    <source>
        <dbReference type="EMBL" id="RBQ18565.1"/>
    </source>
</evidence>
<keyword evidence="1" id="KW-0732">Signal</keyword>
<feature type="chain" id="PRO_5038796610" description="YtkA-like domain-containing protein" evidence="1">
    <location>
        <begin position="19"/>
        <end position="126"/>
    </location>
</feature>
<evidence type="ECO:0000313" key="3">
    <source>
        <dbReference type="Proteomes" id="UP000253303"/>
    </source>
</evidence>
<protein>
    <recommendedName>
        <fullName evidence="4">YtkA-like domain-containing protein</fullName>
    </recommendedName>
</protein>